<evidence type="ECO:0000256" key="1">
    <source>
        <dbReference type="SAM" id="MobiDB-lite"/>
    </source>
</evidence>
<evidence type="ECO:0000313" key="3">
    <source>
        <dbReference type="EnsemblMetazoa" id="ASIC016369-PA"/>
    </source>
</evidence>
<dbReference type="EMBL" id="KE525339">
    <property type="protein sequence ID" value="KFB48247.1"/>
    <property type="molecule type" value="Genomic_DNA"/>
</dbReference>
<proteinExistence type="predicted"/>
<feature type="region of interest" description="Disordered" evidence="1">
    <location>
        <begin position="283"/>
        <end position="303"/>
    </location>
</feature>
<dbReference type="EMBL" id="ATLV01022999">
    <property type="status" value="NOT_ANNOTATED_CDS"/>
    <property type="molecule type" value="Genomic_DNA"/>
</dbReference>
<dbReference type="AlphaFoldDB" id="A0A084WDF3"/>
<gene>
    <name evidence="2" type="ORF">ZHAS_00016369</name>
</gene>
<dbReference type="Proteomes" id="UP000030765">
    <property type="component" value="Unassembled WGS sequence"/>
</dbReference>
<keyword evidence="4" id="KW-1185">Reference proteome</keyword>
<accession>A0A084WDF3</accession>
<dbReference type="EnsemblMetazoa" id="ASIC016369-RA">
    <property type="protein sequence ID" value="ASIC016369-PA"/>
    <property type="gene ID" value="ASIC016369"/>
</dbReference>
<evidence type="ECO:0000313" key="2">
    <source>
        <dbReference type="EMBL" id="KFB48247.1"/>
    </source>
</evidence>
<evidence type="ECO:0000313" key="4">
    <source>
        <dbReference type="Proteomes" id="UP000030765"/>
    </source>
</evidence>
<dbReference type="VEuPathDB" id="VectorBase:ASIC016369"/>
<organism evidence="2">
    <name type="scientific">Anopheles sinensis</name>
    <name type="common">Mosquito</name>
    <dbReference type="NCBI Taxonomy" id="74873"/>
    <lineage>
        <taxon>Eukaryota</taxon>
        <taxon>Metazoa</taxon>
        <taxon>Ecdysozoa</taxon>
        <taxon>Arthropoda</taxon>
        <taxon>Hexapoda</taxon>
        <taxon>Insecta</taxon>
        <taxon>Pterygota</taxon>
        <taxon>Neoptera</taxon>
        <taxon>Endopterygota</taxon>
        <taxon>Diptera</taxon>
        <taxon>Nematocera</taxon>
        <taxon>Culicoidea</taxon>
        <taxon>Culicidae</taxon>
        <taxon>Anophelinae</taxon>
        <taxon>Anopheles</taxon>
    </lineage>
</organism>
<reference evidence="3" key="2">
    <citation type="submission" date="2020-05" db="UniProtKB">
        <authorList>
            <consortium name="EnsemblMetazoa"/>
        </authorList>
    </citation>
    <scope>IDENTIFICATION</scope>
</reference>
<reference evidence="2 4" key="1">
    <citation type="journal article" date="2014" name="BMC Genomics">
        <title>Genome sequence of Anopheles sinensis provides insight into genetics basis of mosquito competence for malaria parasites.</title>
        <authorList>
            <person name="Zhou D."/>
            <person name="Zhang D."/>
            <person name="Ding G."/>
            <person name="Shi L."/>
            <person name="Hou Q."/>
            <person name="Ye Y."/>
            <person name="Xu Y."/>
            <person name="Zhou H."/>
            <person name="Xiong C."/>
            <person name="Li S."/>
            <person name="Yu J."/>
            <person name="Hong S."/>
            <person name="Yu X."/>
            <person name="Zou P."/>
            <person name="Chen C."/>
            <person name="Chang X."/>
            <person name="Wang W."/>
            <person name="Lv Y."/>
            <person name="Sun Y."/>
            <person name="Ma L."/>
            <person name="Shen B."/>
            <person name="Zhu C."/>
        </authorList>
    </citation>
    <scope>NUCLEOTIDE SEQUENCE [LARGE SCALE GENOMIC DNA]</scope>
</reference>
<sequence length="303" mass="34250">MPVNLNLSRLVCRQLHTDAVAERLRPHDNKYQKICLRFEERAKITQNLANSARWQIAQQIVHPMAFRDSAGGNRSLKWTWKKIALKDVGSPSPNRRHGSKAHPKKRLFLLAVIACSNVSWEENSSPEAHESERSDCGVRFVCLPHPPSSDGPILVRWRADEESRTVPEIGLDVKHCETIMFQQVAVRFGRAEVSSFEFLKNATIMTAPLDSRSKQPFAQPKTDRSIVTCGCGTSPPGAQNRPVTRAEDCYRVFRAVPPPAAASAERQKKQPCVSEVLELDEDECRNKTDKQERKKKTKHNHEG</sequence>
<protein>
    <submittedName>
        <fullName evidence="2 3">Activator of HSP90 ATPase</fullName>
    </submittedName>
</protein>
<feature type="compositionally biased region" description="Basic residues" evidence="1">
    <location>
        <begin position="293"/>
        <end position="303"/>
    </location>
</feature>
<name>A0A084WDF3_ANOSI</name>